<name>A0A162RKN0_MUCCL</name>
<evidence type="ECO:0000313" key="3">
    <source>
        <dbReference type="Proteomes" id="UP000077051"/>
    </source>
</evidence>
<accession>A0A162RKN0</accession>
<feature type="region of interest" description="Disordered" evidence="1">
    <location>
        <begin position="43"/>
        <end position="113"/>
    </location>
</feature>
<dbReference type="OrthoDB" id="2288118at2759"/>
<gene>
    <name evidence="2" type="ORF">MUCCIDRAFT_78139</name>
</gene>
<feature type="region of interest" description="Disordered" evidence="1">
    <location>
        <begin position="1"/>
        <end position="21"/>
    </location>
</feature>
<dbReference type="VEuPathDB" id="FungiDB:MUCCIDRAFT_78139"/>
<keyword evidence="3" id="KW-1185">Reference proteome</keyword>
<dbReference type="Proteomes" id="UP000077051">
    <property type="component" value="Unassembled WGS sequence"/>
</dbReference>
<evidence type="ECO:0000256" key="1">
    <source>
        <dbReference type="SAM" id="MobiDB-lite"/>
    </source>
</evidence>
<comment type="caution">
    <text evidence="2">The sequence shown here is derived from an EMBL/GenBank/DDBJ whole genome shotgun (WGS) entry which is preliminary data.</text>
</comment>
<sequence>MTTNLHKLSLPKSLTSSTDSDAFSKDLLRQFDKKRSRLHYELGFASQEPSPESSIITTPATNDYQYEEPIQLDQQEEEEEENEEGMVAAGRTTEDSIRQRSTASKRSSSASDLLRRSSAYLKSKFDLIKKNKSHDDYLDHHHHSHHHDNTPIDITDKPTKLFMKTTISIPSTTAAKPNHTIASNPPTITQYPPKPLVYSPIEPIPHMQHESKTLLHRISMPLMRVYNQDNASLTRNKSITSLVTRRRKSEPDQHTKRKLKRQ</sequence>
<dbReference type="AlphaFoldDB" id="A0A162RKN0"/>
<feature type="compositionally biased region" description="Polar residues" evidence="1">
    <location>
        <begin position="47"/>
        <end position="64"/>
    </location>
</feature>
<feature type="compositionally biased region" description="Low complexity" evidence="1">
    <location>
        <begin position="99"/>
        <end position="113"/>
    </location>
</feature>
<feature type="compositionally biased region" description="Low complexity" evidence="1">
    <location>
        <begin position="7"/>
        <end position="21"/>
    </location>
</feature>
<proteinExistence type="predicted"/>
<feature type="region of interest" description="Disordered" evidence="1">
    <location>
        <begin position="236"/>
        <end position="262"/>
    </location>
</feature>
<protein>
    <submittedName>
        <fullName evidence="2">Uncharacterized protein</fullName>
    </submittedName>
</protein>
<evidence type="ECO:0000313" key="2">
    <source>
        <dbReference type="EMBL" id="OAD06839.1"/>
    </source>
</evidence>
<organism evidence="2 3">
    <name type="scientific">Mucor lusitanicus CBS 277.49</name>
    <dbReference type="NCBI Taxonomy" id="747725"/>
    <lineage>
        <taxon>Eukaryota</taxon>
        <taxon>Fungi</taxon>
        <taxon>Fungi incertae sedis</taxon>
        <taxon>Mucoromycota</taxon>
        <taxon>Mucoromycotina</taxon>
        <taxon>Mucoromycetes</taxon>
        <taxon>Mucorales</taxon>
        <taxon>Mucorineae</taxon>
        <taxon>Mucoraceae</taxon>
        <taxon>Mucor</taxon>
    </lineage>
</organism>
<feature type="compositionally biased region" description="Acidic residues" evidence="1">
    <location>
        <begin position="74"/>
        <end position="84"/>
    </location>
</feature>
<reference evidence="2 3" key="1">
    <citation type="submission" date="2015-06" db="EMBL/GenBank/DDBJ databases">
        <title>Expansion of signal transduction pathways in fungi by whole-genome duplication.</title>
        <authorList>
            <consortium name="DOE Joint Genome Institute"/>
            <person name="Corrochano L.M."/>
            <person name="Kuo A."/>
            <person name="Marcet-Houben M."/>
            <person name="Polaino S."/>
            <person name="Salamov A."/>
            <person name="Villalobos J.M."/>
            <person name="Alvarez M.I."/>
            <person name="Avalos J."/>
            <person name="Benito E.P."/>
            <person name="Benoit I."/>
            <person name="Burger G."/>
            <person name="Camino L.P."/>
            <person name="Canovas D."/>
            <person name="Cerda-Olmedo E."/>
            <person name="Cheng J.-F."/>
            <person name="Dominguez A."/>
            <person name="Elias M."/>
            <person name="Eslava A.P."/>
            <person name="Glaser F."/>
            <person name="Grimwood J."/>
            <person name="Gutierrez G."/>
            <person name="Heitman J."/>
            <person name="Henrissat B."/>
            <person name="Iturriaga E.A."/>
            <person name="Lang B.F."/>
            <person name="Lavin J.L."/>
            <person name="Lee S."/>
            <person name="Li W."/>
            <person name="Lindquist E."/>
            <person name="Lopez-Garcia S."/>
            <person name="Luque E.M."/>
            <person name="Marcos A.T."/>
            <person name="Martin J."/>
            <person name="Mccluskey K."/>
            <person name="Medina H.R."/>
            <person name="Miralles-Duran A."/>
            <person name="Miyazaki A."/>
            <person name="Munoz-Torres E."/>
            <person name="Oguiza J.A."/>
            <person name="Ohm R."/>
            <person name="Olmedo M."/>
            <person name="Orejas M."/>
            <person name="Ortiz-Castellanos L."/>
            <person name="Pisabarro A.G."/>
            <person name="Rodriguez-Romero J."/>
            <person name="Ruiz-Herrera J."/>
            <person name="Ruiz-Vazquez R."/>
            <person name="Sanz C."/>
            <person name="Schackwitz W."/>
            <person name="Schmutz J."/>
            <person name="Shahriari M."/>
            <person name="Shelest E."/>
            <person name="Silva-Franco F."/>
            <person name="Soanes D."/>
            <person name="Syed K."/>
            <person name="Tagua V.G."/>
            <person name="Talbot N.J."/>
            <person name="Thon M."/>
            <person name="De Vries R.P."/>
            <person name="Wiebenga A."/>
            <person name="Yadav J.S."/>
            <person name="Braun E.L."/>
            <person name="Baker S."/>
            <person name="Garre V."/>
            <person name="Horwitz B."/>
            <person name="Torres-Martinez S."/>
            <person name="Idnurm A."/>
            <person name="Herrera-Estrella A."/>
            <person name="Gabaldon T."/>
            <person name="Grigoriev I.V."/>
        </authorList>
    </citation>
    <scope>NUCLEOTIDE SEQUENCE [LARGE SCALE GENOMIC DNA]</scope>
    <source>
        <strain evidence="2 3">CBS 277.49</strain>
    </source>
</reference>
<dbReference type="EMBL" id="AMYB01000002">
    <property type="protein sequence ID" value="OAD06839.1"/>
    <property type="molecule type" value="Genomic_DNA"/>
</dbReference>